<gene>
    <name evidence="5" type="ORF">DFQ45_10587</name>
</gene>
<dbReference type="PANTHER" id="PTHR33376">
    <property type="match status" value="1"/>
</dbReference>
<dbReference type="AlphaFoldDB" id="A0A4R6TXY0"/>
<comment type="caution">
    <text evidence="5">The sequence shown here is derived from an EMBL/GenBank/DDBJ whole genome shotgun (WGS) entry which is preliminary data.</text>
</comment>
<dbReference type="Proteomes" id="UP000294575">
    <property type="component" value="Unassembled WGS sequence"/>
</dbReference>
<dbReference type="Gene3D" id="3.40.190.170">
    <property type="entry name" value="Bacterial extracellular solute-binding protein, family 7"/>
    <property type="match status" value="1"/>
</dbReference>
<dbReference type="InterPro" id="IPR038404">
    <property type="entry name" value="TRAP_DctP_sf"/>
</dbReference>
<evidence type="ECO:0000256" key="3">
    <source>
        <dbReference type="ARBA" id="ARBA00022729"/>
    </source>
</evidence>
<dbReference type="RefSeq" id="WP_101497186.1">
    <property type="nucleotide sequence ID" value="NZ_LNJZ01000008.1"/>
</dbReference>
<dbReference type="GO" id="GO:0055085">
    <property type="term" value="P:transmembrane transport"/>
    <property type="evidence" value="ECO:0007669"/>
    <property type="project" value="InterPro"/>
</dbReference>
<accession>A0A4R6TXY0</accession>
<dbReference type="PANTHER" id="PTHR33376:SF7">
    <property type="entry name" value="C4-DICARBOXYLATE-BINDING PROTEIN DCTB"/>
    <property type="match status" value="1"/>
</dbReference>
<comment type="similarity">
    <text evidence="1">Belongs to the bacterial solute-binding protein 7 family.</text>
</comment>
<reference evidence="5 6" key="1">
    <citation type="submission" date="2019-03" db="EMBL/GenBank/DDBJ databases">
        <title>Genomic Encyclopedia of Type Strains, Phase IV (KMG-IV): sequencing the most valuable type-strain genomes for metagenomic binning, comparative biology and taxonomic classification.</title>
        <authorList>
            <person name="Goeker M."/>
        </authorList>
    </citation>
    <scope>NUCLEOTIDE SEQUENCE [LARGE SCALE GENOMIC DNA]</scope>
    <source>
        <strain evidence="5 6">DSM 28679</strain>
    </source>
</reference>
<keyword evidence="6" id="KW-1185">Reference proteome</keyword>
<keyword evidence="3 4" id="KW-0732">Signal</keyword>
<dbReference type="OrthoDB" id="9771186at2"/>
<dbReference type="InterPro" id="IPR018389">
    <property type="entry name" value="DctP_fam"/>
</dbReference>
<evidence type="ECO:0000313" key="5">
    <source>
        <dbReference type="EMBL" id="TDQ38176.1"/>
    </source>
</evidence>
<sequence length="338" mass="37341">MINIKIKPLVGSCVLAASLIFPAIQSAQAAVKLTLAHGFPSEHIFHLTSTTFMDELKKEGADINVDYHPGGSLGDWASIFEQTMEGVVPMTMSFGSSEFDSRLDLTFMSYIVSDWDQALKAFGPKGQMTEVYNEILDEMDLAVLGLVPTGFGSIVMRKGNTAEPTNLPVDSKGIKIRVPAIQVGIERFKSFGFNPVPIPLSELYTALQLGTVDASGIQTASDVWLIRDVVESYVLTKDYFEHAFWVVNKSWLKKLSEEDRQKLYTAAEATMAKVWEEAQAVDAKFLEKVRDSGIKIVELSDEESAKAKQIAYDNEWPFMAKSLGPKIMGILRNIAGLN</sequence>
<evidence type="ECO:0000313" key="6">
    <source>
        <dbReference type="Proteomes" id="UP000294575"/>
    </source>
</evidence>
<dbReference type="EMBL" id="SNYK01000005">
    <property type="protein sequence ID" value="TDQ38176.1"/>
    <property type="molecule type" value="Genomic_DNA"/>
</dbReference>
<proteinExistence type="inferred from homology"/>
<name>A0A4R6TXY0_9GAMM</name>
<evidence type="ECO:0000256" key="1">
    <source>
        <dbReference type="ARBA" id="ARBA00009023"/>
    </source>
</evidence>
<dbReference type="NCBIfam" id="NF037995">
    <property type="entry name" value="TRAP_S1"/>
    <property type="match status" value="1"/>
</dbReference>
<evidence type="ECO:0000256" key="2">
    <source>
        <dbReference type="ARBA" id="ARBA00022448"/>
    </source>
</evidence>
<protein>
    <submittedName>
        <fullName evidence="5">TRAP-type C4-dicarboxylate transport system substrate-binding protein</fullName>
    </submittedName>
</protein>
<keyword evidence="2" id="KW-0813">Transport</keyword>
<dbReference type="Pfam" id="PF03480">
    <property type="entry name" value="DctP"/>
    <property type="match status" value="1"/>
</dbReference>
<organism evidence="5 6">
    <name type="scientific">Thiopseudomonas denitrificans</name>
    <dbReference type="NCBI Taxonomy" id="1501432"/>
    <lineage>
        <taxon>Bacteria</taxon>
        <taxon>Pseudomonadati</taxon>
        <taxon>Pseudomonadota</taxon>
        <taxon>Gammaproteobacteria</taxon>
        <taxon>Pseudomonadales</taxon>
        <taxon>Pseudomonadaceae</taxon>
        <taxon>Thiopseudomonas</taxon>
    </lineage>
</organism>
<evidence type="ECO:0000256" key="4">
    <source>
        <dbReference type="SAM" id="SignalP"/>
    </source>
</evidence>
<feature type="chain" id="PRO_5021004819" evidence="4">
    <location>
        <begin position="30"/>
        <end position="338"/>
    </location>
</feature>
<feature type="signal peptide" evidence="4">
    <location>
        <begin position="1"/>
        <end position="29"/>
    </location>
</feature>